<organism evidence="1 2">
    <name type="scientific">Stephania cephalantha</name>
    <dbReference type="NCBI Taxonomy" id="152367"/>
    <lineage>
        <taxon>Eukaryota</taxon>
        <taxon>Viridiplantae</taxon>
        <taxon>Streptophyta</taxon>
        <taxon>Embryophyta</taxon>
        <taxon>Tracheophyta</taxon>
        <taxon>Spermatophyta</taxon>
        <taxon>Magnoliopsida</taxon>
        <taxon>Ranunculales</taxon>
        <taxon>Menispermaceae</taxon>
        <taxon>Menispermoideae</taxon>
        <taxon>Cissampelideae</taxon>
        <taxon>Stephania</taxon>
    </lineage>
</organism>
<evidence type="ECO:0000313" key="2">
    <source>
        <dbReference type="Proteomes" id="UP001419268"/>
    </source>
</evidence>
<protein>
    <submittedName>
        <fullName evidence="1">Uncharacterized protein</fullName>
    </submittedName>
</protein>
<gene>
    <name evidence="1" type="ORF">Scep_003709</name>
</gene>
<evidence type="ECO:0000313" key="1">
    <source>
        <dbReference type="EMBL" id="KAK9157135.1"/>
    </source>
</evidence>
<accession>A0AAP0PW07</accession>
<comment type="caution">
    <text evidence="1">The sequence shown here is derived from an EMBL/GenBank/DDBJ whole genome shotgun (WGS) entry which is preliminary data.</text>
</comment>
<dbReference type="Proteomes" id="UP001419268">
    <property type="component" value="Unassembled WGS sequence"/>
</dbReference>
<reference evidence="1 2" key="1">
    <citation type="submission" date="2024-01" db="EMBL/GenBank/DDBJ databases">
        <title>Genome assemblies of Stephania.</title>
        <authorList>
            <person name="Yang L."/>
        </authorList>
    </citation>
    <scope>NUCLEOTIDE SEQUENCE [LARGE SCALE GENOMIC DNA]</scope>
    <source>
        <strain evidence="1">JXDWG</strain>
        <tissue evidence="1">Leaf</tissue>
    </source>
</reference>
<name>A0AAP0PW07_9MAGN</name>
<dbReference type="EMBL" id="JBBNAG010000002">
    <property type="protein sequence ID" value="KAK9157135.1"/>
    <property type="molecule type" value="Genomic_DNA"/>
</dbReference>
<dbReference type="AlphaFoldDB" id="A0AAP0PW07"/>
<sequence length="120" mass="12803">MKLSSSIVLTPSWSSSESCNSSSNLAKDSKLLDSLVGLTSSGSLAGTSTIFTPLNIRVYLLVLPSCTTPLSNCQGRPSNKWQASIATTSHQGRILVVSTNRKSHQGALRHLHLTTLLHPC</sequence>
<proteinExistence type="predicted"/>
<keyword evidence="2" id="KW-1185">Reference proteome</keyword>